<feature type="region of interest" description="Disordered" evidence="2">
    <location>
        <begin position="1086"/>
        <end position="1108"/>
    </location>
</feature>
<dbReference type="EnsemblMetazoa" id="GBRI032805-RA">
    <property type="protein sequence ID" value="GBRI032805-PA"/>
    <property type="gene ID" value="GBRI032805"/>
</dbReference>
<feature type="region of interest" description="Disordered" evidence="2">
    <location>
        <begin position="837"/>
        <end position="873"/>
    </location>
</feature>
<feature type="compositionally biased region" description="Basic and acidic residues" evidence="2">
    <location>
        <begin position="1943"/>
        <end position="1963"/>
    </location>
</feature>
<feature type="compositionally biased region" description="Basic and acidic residues" evidence="2">
    <location>
        <begin position="1971"/>
        <end position="1989"/>
    </location>
</feature>
<feature type="compositionally biased region" description="Basic and acidic residues" evidence="2">
    <location>
        <begin position="1674"/>
        <end position="1694"/>
    </location>
</feature>
<feature type="compositionally biased region" description="Low complexity" evidence="2">
    <location>
        <begin position="105"/>
        <end position="118"/>
    </location>
</feature>
<feature type="compositionally biased region" description="Polar residues" evidence="2">
    <location>
        <begin position="394"/>
        <end position="426"/>
    </location>
</feature>
<feature type="region of interest" description="Disordered" evidence="2">
    <location>
        <begin position="1571"/>
        <end position="1598"/>
    </location>
</feature>
<proteinExistence type="predicted"/>
<feature type="compositionally biased region" description="Low complexity" evidence="2">
    <location>
        <begin position="29"/>
        <end position="62"/>
    </location>
</feature>
<feature type="region of interest" description="Disordered" evidence="2">
    <location>
        <begin position="2780"/>
        <end position="2803"/>
    </location>
</feature>
<feature type="region of interest" description="Disordered" evidence="2">
    <location>
        <begin position="375"/>
        <end position="427"/>
    </location>
</feature>
<protein>
    <submittedName>
        <fullName evidence="3">Uncharacterized protein</fullName>
    </submittedName>
</protein>
<feature type="region of interest" description="Disordered" evidence="2">
    <location>
        <begin position="105"/>
        <end position="139"/>
    </location>
</feature>
<sequence length="2970" mass="334076">MDIDSTAITIPVIDTPSIGTNAVSVNQSNNNANRLNNSGSSSSSISSNSSGYGSTTTTPTNNYETQSAPTTPVAIPEPLPNATIATVTPFINEAAITKVFNQQQEQQQTLQQHTPHLQKQQHHHHYHFQYKQRQSPLTSATLPTRQQYYNAYDYHQQSHNLAATQAVGASSPFTVGSGIESYENMVSYAGAASYKKSSDINYERDVNLKSTQIFYDNKPMTHLQQQEQHQQQFVGISNVQEKQGHFLNQRSSNISFINNTNTNNSHKPQAAATPFYAQPFPQQYSCSSYYDNFHTKAPMTLSEYQENYDQSYQQHKFYAAAKTQIKEAAGLTKPYSTGSHTAQSFYSSNTTNHALTPPAYDKYLYSPNSLSTGGYHTSRIGNETPPEAKAYRKNSGNSSTWQWPLDNLSTTTRPLPPSSALQQPTMASAGHIPTATVAPTHAGSYLAQNPANLQREATYYYRNTTAAYQSPSLIHASYQPQPYMSPPPANRNLWHTSHALHNERLSHSVQQNGVETANSPHATIHSAPYFPTNSSIASNNRQACCSQAFSPQNCYYPSRLTVPPPPPMALRSTSTYIPPQQASSPHLTSLGSSCKYGSVQDFTVNNKMKNPTDLFVGSTTYETQPSHGLHAHNYNYSAPVNGNTPFLSPSNQHQSTLTTGFTGPTMAQNQSIYPNDLNIPSNNFSSYLPNPLNRETSYMNNHNMEPTFGPTSTKSALLDYRKHLQTPSQSQSQHQPLATDDFYLNASRDHIQSADSSKALGNGETSLFQFDIEQQGTVNITFNPSNEVNGPYVNEDKASCDDVNKNLSLRDFIANWNDDEEDCAASEQVIANNSNHVMTKPTEPAGCDMSISRDTENSEKPPPEKSLNEEKTSADSGLLIDNITTDLDASNQYINLPDIIIDIEKSTNTINNAHPENSKLQLNLDNFDVEQELDQLQLKKYGNNTEAESSITLSENCEHILTEKTKDLNVNDNSGIQNKDHNLDNKELANNVLSSAKTCPLSNDIEHRVEQQFFNDIEPYDSSNSHHSNESAFEKEYETFINRISNEISAKEFKCQESSDQEFEQNVKDFSKFYKRKRKLKQLEDEDMKKGQVSKQQKIHPQSEIKDNSNFPQVYTRKSRFRKSKTKSKLRRKRKPASIFYRLMHSLKRSFSFHNSEPIHRYLNELRNTYLPLTKKKLPQALNVMKTRTKLNTLKVLCVMAVNTNEFRATLAKSVNSKLGEATVPLNENLQSSLGLVYRTETTNPDVANEEHICTDPQCETCEVIKSLMEPQPFEFNVQTNQNLSEPALSCDIEPIDLSSESCFRENLKTNSETLIENEYCVYQNSQKNSESNTVIKLDESNVESEVHEHIIETQGAVKITNESMSIFLDLKELQADIAEHKAEPIKNHISNKTLECKKAEKCLVVNEFPSEVGDEVTSIMDDPICKNDQQNKKCCQTTSFLNIDKKINISNKSNESTFEKCNSPDSNADGNRTDFVRNAADENPFENLRCPLFHEERDDKLSPESQHLENSYQCVQGIDSKKSQQKLERNVATSNYWSDSEIDRDKKSDGPLLCFSNIGVFSARLEKTKESEKSISNEPENGVPKADSNHCEPRLRMSNNGMENYEKIMNNLESTTSGTTDCESGSSCSSLYSNDDYENVRECQTTDRDESVKEKGSNGNKDQASLASIGNTKHSEIESDNERPDVSTPKERNLYQSSESDEDSPVSATLNDDAESPIIRNEIKSGANSFKAMENSNDCDEPNIINISAAAKDNACHSTESNFSYSEYGSIYAEENNQKLVKKNKIDLYKGSNEEQIFEIGNGKPHVKISKEDNSPQYVESDIGLTRCTPNPHLMKENITSYSETEVSKCQSIKEDNLSQPGESDHDASICNSVYNKENNLIKQKLDKNKENEMNDEESRISSHNMENMTPFVQNADDASICNATCTQDLFETKNKSPPHVDGPKRNESVYKESELDKRNEDNLSELGGTDDRSNKNRQTTEEGNERVHVKLGDGVALENTYSKFHIHLAPEVDCFVGTSAYDQKKPEGMLKNTDKESNKMIYTDFVLQPDEEKAHKNNCEEVIIDIPDDLNLLQYEKNDNALTLCGSVNHEELCQKFAKERDLSTSNDSSEGSESESNSEYCSSDEDAGENANKDLKPKTVLRDSPSKANSEGNTTDFQSFIFENDSSQHPVGSGKITTDIQLLPVGITEKLVPNVGVEDFGNKGFEDKIKLNVSDNVKSNISFNNDTDFFTTPNENRATQEQAQNSGILTSRYEESENSHDKLHVFSPSENETGEEKVSLNFTENKRDSINFEGQVNHNEYLKNLDSKNNTQTQSNYVKMSPESVPVTISTSIASRDYIHDGHHKILFCKTELEQNISCEAREGITLSQTKSIPELSDEFKNLGDHIEVSESIPEVSKERDPAIAMKNADQKPVTKLAEKEIINSRKISLLKICKELLANHNELIEQNLIRKKTSDVNVHLQCKEEQTDETLLKCTNTKEVKGENLKLDNLICSDNDIPLQRNVDPSGICFSEGNNQHQFQQKQIVNTTKYTKETGGDSSTAINLNNFLPDNRRLEDTGSNESMVEDFKGFTDAKYFEEESQDFKGFDDKTSSDSNCAINFEENGSLSSSCSSTIRSSKSLRSFRSIKFLHENFKNSVSSELNDLEALEEELMHNDLSLQSAEDKEKQTKQISSQLIADKIMSTNHIEHVKMILECDEVSPKETREKNADVTFVSKLSDLCRNALNSSLHLPNVRTTFEQNPVDENEEKVESPKVLLGRELTVEEALADMYRQAGILSDSEDSANEPALASEDKELDDGNTEPQDVILINLQEILNSDNDIYVLQCDLNENILNIMETSTTSPTQQQQHQTAHIDENITERVNALLATQTESEIHIISSDSECEEVILLSDEGESEIIPFITDHNLADENVSLIHHEEIVPDNYKEFLREEFFKYLHEKYVQKNISKYYHANRILRKYKKRYSKQKK</sequence>
<feature type="region of interest" description="Disordered" evidence="2">
    <location>
        <begin position="1884"/>
        <end position="1904"/>
    </location>
</feature>
<feature type="region of interest" description="Disordered" evidence="2">
    <location>
        <begin position="29"/>
        <end position="78"/>
    </location>
</feature>
<feature type="compositionally biased region" description="Basic residues" evidence="2">
    <location>
        <begin position="119"/>
        <end position="130"/>
    </location>
</feature>
<feature type="compositionally biased region" description="Low complexity" evidence="2">
    <location>
        <begin position="2106"/>
        <end position="2124"/>
    </location>
</feature>
<dbReference type="VEuPathDB" id="VectorBase:GBRI032805"/>
<organism evidence="3 4">
    <name type="scientific">Glossina brevipalpis</name>
    <dbReference type="NCBI Taxonomy" id="37001"/>
    <lineage>
        <taxon>Eukaryota</taxon>
        <taxon>Metazoa</taxon>
        <taxon>Ecdysozoa</taxon>
        <taxon>Arthropoda</taxon>
        <taxon>Hexapoda</taxon>
        <taxon>Insecta</taxon>
        <taxon>Pterygota</taxon>
        <taxon>Neoptera</taxon>
        <taxon>Endopterygota</taxon>
        <taxon>Diptera</taxon>
        <taxon>Brachycera</taxon>
        <taxon>Muscomorpha</taxon>
        <taxon>Hippoboscoidea</taxon>
        <taxon>Glossinidae</taxon>
        <taxon>Glossina</taxon>
    </lineage>
</organism>
<dbReference type="STRING" id="37001.A0A1A9WUL8"/>
<keyword evidence="4" id="KW-1185">Reference proteome</keyword>
<evidence type="ECO:0000313" key="3">
    <source>
        <dbReference type="EnsemblMetazoa" id="GBRI032805-PA"/>
    </source>
</evidence>
<feature type="region of interest" description="Disordered" evidence="2">
    <location>
        <begin position="2102"/>
        <end position="2157"/>
    </location>
</feature>
<evidence type="ECO:0000313" key="4">
    <source>
        <dbReference type="Proteomes" id="UP000091820"/>
    </source>
</evidence>
<name>A0A1A9WUL8_9MUSC</name>
<feature type="compositionally biased region" description="Basic and acidic residues" evidence="2">
    <location>
        <begin position="1643"/>
        <end position="1657"/>
    </location>
</feature>
<dbReference type="Proteomes" id="UP000091820">
    <property type="component" value="Unassembled WGS sequence"/>
</dbReference>
<reference evidence="3" key="2">
    <citation type="submission" date="2020-05" db="UniProtKB">
        <authorList>
            <consortium name="EnsemblMetazoa"/>
        </authorList>
    </citation>
    <scope>IDENTIFICATION</scope>
    <source>
        <strain evidence="3">IAEA</strain>
    </source>
</reference>
<keyword evidence="1" id="KW-0175">Coiled coil</keyword>
<evidence type="ECO:0000256" key="2">
    <source>
        <dbReference type="SAM" id="MobiDB-lite"/>
    </source>
</evidence>
<feature type="compositionally biased region" description="Basic and acidic residues" evidence="2">
    <location>
        <begin position="1885"/>
        <end position="1902"/>
    </location>
</feature>
<feature type="coiled-coil region" evidence="1">
    <location>
        <begin position="2634"/>
        <end position="2668"/>
    </location>
</feature>
<reference evidence="4" key="1">
    <citation type="submission" date="2014-03" db="EMBL/GenBank/DDBJ databases">
        <authorList>
            <person name="Aksoy S."/>
            <person name="Warren W."/>
            <person name="Wilson R.K."/>
        </authorList>
    </citation>
    <scope>NUCLEOTIDE SEQUENCE [LARGE SCALE GENOMIC DNA]</scope>
    <source>
        <strain evidence="4">IAEA</strain>
    </source>
</reference>
<accession>A0A1A9WUL8</accession>
<feature type="compositionally biased region" description="Polar residues" evidence="2">
    <location>
        <begin position="1658"/>
        <end position="1673"/>
    </location>
</feature>
<feature type="region of interest" description="Disordered" evidence="2">
    <location>
        <begin position="1643"/>
        <end position="1719"/>
    </location>
</feature>
<feature type="compositionally biased region" description="Basic and acidic residues" evidence="2">
    <location>
        <begin position="2134"/>
        <end position="2148"/>
    </location>
</feature>
<feature type="region of interest" description="Disordered" evidence="2">
    <location>
        <begin position="1933"/>
        <end position="1989"/>
    </location>
</feature>
<feature type="compositionally biased region" description="Basic and acidic residues" evidence="2">
    <location>
        <begin position="851"/>
        <end position="873"/>
    </location>
</feature>
<evidence type="ECO:0000256" key="1">
    <source>
        <dbReference type="SAM" id="Coils"/>
    </source>
</evidence>